<dbReference type="Pfam" id="PF08334">
    <property type="entry name" value="T2SSG"/>
    <property type="match status" value="1"/>
</dbReference>
<organism evidence="4 5">
    <name type="scientific">Alcanivorax sediminis</name>
    <dbReference type="NCBI Taxonomy" id="2663008"/>
    <lineage>
        <taxon>Bacteria</taxon>
        <taxon>Pseudomonadati</taxon>
        <taxon>Pseudomonadota</taxon>
        <taxon>Gammaproteobacteria</taxon>
        <taxon>Oceanospirillales</taxon>
        <taxon>Alcanivoracaceae</taxon>
        <taxon>Alcanivorax</taxon>
    </lineage>
</organism>
<dbReference type="GO" id="GO:0015628">
    <property type="term" value="P:protein secretion by the type II secretion system"/>
    <property type="evidence" value="ECO:0007669"/>
    <property type="project" value="InterPro"/>
</dbReference>
<keyword evidence="5" id="KW-1185">Reference proteome</keyword>
<dbReference type="AlphaFoldDB" id="A0A6N7LYX5"/>
<evidence type="ECO:0000259" key="3">
    <source>
        <dbReference type="Pfam" id="PF08334"/>
    </source>
</evidence>
<sequence>MGVATVIGKRTTASSKGFTLIEILVVVMLISLMAAMVVPVVSHSVEMARESALKENLQVMRKALDDYLADTGRYPQTLQELVTRRYVRFIPQDPVLDETEAKWTLSYVEYADGSRGVRDIRSSSQALADDGSRFDSW</sequence>
<dbReference type="NCBIfam" id="TIGR02532">
    <property type="entry name" value="IV_pilin_GFxxxE"/>
    <property type="match status" value="1"/>
</dbReference>
<gene>
    <name evidence="4" type="ORF">GFN93_08460</name>
</gene>
<dbReference type="SUPFAM" id="SSF54523">
    <property type="entry name" value="Pili subunits"/>
    <property type="match status" value="1"/>
</dbReference>
<evidence type="ECO:0000256" key="1">
    <source>
        <dbReference type="ARBA" id="ARBA00022481"/>
    </source>
</evidence>
<keyword evidence="1" id="KW-0488">Methylation</keyword>
<feature type="domain" description="Type II secretion system protein GspG C-terminal" evidence="3">
    <location>
        <begin position="43"/>
        <end position="125"/>
    </location>
</feature>
<evidence type="ECO:0000313" key="4">
    <source>
        <dbReference type="EMBL" id="MQX53280.1"/>
    </source>
</evidence>
<dbReference type="PANTHER" id="PTHR30093">
    <property type="entry name" value="GENERAL SECRETION PATHWAY PROTEIN G"/>
    <property type="match status" value="1"/>
</dbReference>
<dbReference type="PRINTS" id="PR00813">
    <property type="entry name" value="BCTERIALGSPG"/>
</dbReference>
<dbReference type="PROSITE" id="PS00409">
    <property type="entry name" value="PROKAR_NTER_METHYL"/>
    <property type="match status" value="1"/>
</dbReference>
<keyword evidence="2" id="KW-0472">Membrane</keyword>
<accession>A0A6N7LYX5</accession>
<protein>
    <submittedName>
        <fullName evidence="4">Prepilin-type N-terminal cleavage/methylation domain-containing protein</fullName>
    </submittedName>
</protein>
<evidence type="ECO:0000313" key="5">
    <source>
        <dbReference type="Proteomes" id="UP000469421"/>
    </source>
</evidence>
<dbReference type="InterPro" id="IPR000983">
    <property type="entry name" value="Bac_GSPG_pilin"/>
</dbReference>
<dbReference type="InterPro" id="IPR045584">
    <property type="entry name" value="Pilin-like"/>
</dbReference>
<dbReference type="GO" id="GO:0015627">
    <property type="term" value="C:type II protein secretion system complex"/>
    <property type="evidence" value="ECO:0007669"/>
    <property type="project" value="InterPro"/>
</dbReference>
<reference evidence="4 5" key="1">
    <citation type="submission" date="2019-10" db="EMBL/GenBank/DDBJ databases">
        <title>Alcanivorax sp.PA15-N-34 draft genome sequence.</title>
        <authorList>
            <person name="Liao X."/>
            <person name="Shao Z."/>
        </authorList>
    </citation>
    <scope>NUCLEOTIDE SEQUENCE [LARGE SCALE GENOMIC DNA]</scope>
    <source>
        <strain evidence="4 5">PA15-N-34</strain>
    </source>
</reference>
<proteinExistence type="predicted"/>
<dbReference type="Proteomes" id="UP000469421">
    <property type="component" value="Unassembled WGS sequence"/>
</dbReference>
<dbReference type="RefSeq" id="WP_153500527.1">
    <property type="nucleotide sequence ID" value="NZ_WIRE01000001.1"/>
</dbReference>
<evidence type="ECO:0000256" key="2">
    <source>
        <dbReference type="SAM" id="Phobius"/>
    </source>
</evidence>
<dbReference type="InterPro" id="IPR012902">
    <property type="entry name" value="N_methyl_site"/>
</dbReference>
<feature type="transmembrane region" description="Helical" evidence="2">
    <location>
        <begin position="20"/>
        <end position="41"/>
    </location>
</feature>
<keyword evidence="2" id="KW-1133">Transmembrane helix</keyword>
<dbReference type="InterPro" id="IPR013545">
    <property type="entry name" value="T2SS_protein-GspG_C"/>
</dbReference>
<dbReference type="Gene3D" id="3.30.700.10">
    <property type="entry name" value="Glycoprotein, Type 4 Pilin"/>
    <property type="match status" value="1"/>
</dbReference>
<keyword evidence="2" id="KW-0812">Transmembrane</keyword>
<dbReference type="EMBL" id="WIRE01000001">
    <property type="protein sequence ID" value="MQX53280.1"/>
    <property type="molecule type" value="Genomic_DNA"/>
</dbReference>
<dbReference type="PANTHER" id="PTHR30093:SF47">
    <property type="entry name" value="TYPE IV PILUS NON-CORE MINOR PILIN PILE"/>
    <property type="match status" value="1"/>
</dbReference>
<dbReference type="Pfam" id="PF07963">
    <property type="entry name" value="N_methyl"/>
    <property type="match status" value="1"/>
</dbReference>
<comment type="caution">
    <text evidence="4">The sequence shown here is derived from an EMBL/GenBank/DDBJ whole genome shotgun (WGS) entry which is preliminary data.</text>
</comment>
<name>A0A6N7LYX5_9GAMM</name>